<feature type="compositionally biased region" description="Polar residues" evidence="7">
    <location>
        <begin position="72"/>
        <end position="85"/>
    </location>
</feature>
<evidence type="ECO:0000256" key="5">
    <source>
        <dbReference type="ARBA" id="ARBA00023242"/>
    </source>
</evidence>
<dbReference type="PROSITE" id="PS51504">
    <property type="entry name" value="H15"/>
    <property type="match status" value="1"/>
</dbReference>
<keyword evidence="5" id="KW-0539">Nucleus</keyword>
<dbReference type="PANTHER" id="PTHR46267">
    <property type="entry name" value="SINGLE MYB HISTONE 4"/>
    <property type="match status" value="1"/>
</dbReference>
<organism evidence="9 10">
    <name type="scientific">Acacia crassicarpa</name>
    <name type="common">northern wattle</name>
    <dbReference type="NCBI Taxonomy" id="499986"/>
    <lineage>
        <taxon>Eukaryota</taxon>
        <taxon>Viridiplantae</taxon>
        <taxon>Streptophyta</taxon>
        <taxon>Embryophyta</taxon>
        <taxon>Tracheophyta</taxon>
        <taxon>Spermatophyta</taxon>
        <taxon>Magnoliopsida</taxon>
        <taxon>eudicotyledons</taxon>
        <taxon>Gunneridae</taxon>
        <taxon>Pentapetalae</taxon>
        <taxon>rosids</taxon>
        <taxon>fabids</taxon>
        <taxon>Fabales</taxon>
        <taxon>Fabaceae</taxon>
        <taxon>Caesalpinioideae</taxon>
        <taxon>mimosoid clade</taxon>
        <taxon>Acacieae</taxon>
        <taxon>Acacia</taxon>
    </lineage>
</organism>
<evidence type="ECO:0000256" key="2">
    <source>
        <dbReference type="ARBA" id="ARBA00004286"/>
    </source>
</evidence>
<evidence type="ECO:0000256" key="3">
    <source>
        <dbReference type="ARBA" id="ARBA00022454"/>
    </source>
</evidence>
<protein>
    <recommendedName>
        <fullName evidence="8">H15 domain-containing protein</fullName>
    </recommendedName>
</protein>
<name>A0AAE1JEZ0_9FABA</name>
<reference evidence="9" key="1">
    <citation type="submission" date="2023-10" db="EMBL/GenBank/DDBJ databases">
        <title>Chromosome-level genome of the transformable northern wattle, Acacia crassicarpa.</title>
        <authorList>
            <person name="Massaro I."/>
            <person name="Sinha N.R."/>
            <person name="Poethig S."/>
            <person name="Leichty A.R."/>
        </authorList>
    </citation>
    <scope>NUCLEOTIDE SEQUENCE</scope>
    <source>
        <strain evidence="9">Acra3RX</strain>
        <tissue evidence="9">Leaf</tissue>
    </source>
</reference>
<dbReference type="InterPro" id="IPR036390">
    <property type="entry name" value="WH_DNA-bd_sf"/>
</dbReference>
<dbReference type="SUPFAM" id="SSF46785">
    <property type="entry name" value="Winged helix' DNA-binding domain"/>
    <property type="match status" value="1"/>
</dbReference>
<evidence type="ECO:0000256" key="6">
    <source>
        <dbReference type="SAM" id="Coils"/>
    </source>
</evidence>
<keyword evidence="6" id="KW-0175">Coiled coil</keyword>
<comment type="subcellular location">
    <subcellularLocation>
        <location evidence="2">Chromosome</location>
    </subcellularLocation>
    <subcellularLocation>
        <location evidence="1">Nucleus</location>
    </subcellularLocation>
</comment>
<keyword evidence="10" id="KW-1185">Reference proteome</keyword>
<dbReference type="SMART" id="SM00526">
    <property type="entry name" value="H15"/>
    <property type="match status" value="1"/>
</dbReference>
<feature type="domain" description="H15" evidence="8">
    <location>
        <begin position="1"/>
        <end position="62"/>
    </location>
</feature>
<keyword evidence="4" id="KW-0238">DNA-binding</keyword>
<dbReference type="AlphaFoldDB" id="A0AAE1JEZ0"/>
<dbReference type="InterPro" id="IPR036388">
    <property type="entry name" value="WH-like_DNA-bd_sf"/>
</dbReference>
<gene>
    <name evidence="9" type="ORF">QN277_022339</name>
</gene>
<dbReference type="GO" id="GO:0005634">
    <property type="term" value="C:nucleus"/>
    <property type="evidence" value="ECO:0007669"/>
    <property type="project" value="UniProtKB-SubCell"/>
</dbReference>
<dbReference type="Proteomes" id="UP001293593">
    <property type="component" value="Unassembled WGS sequence"/>
</dbReference>
<dbReference type="InterPro" id="IPR044597">
    <property type="entry name" value="SMH1-6"/>
</dbReference>
<evidence type="ECO:0000313" key="10">
    <source>
        <dbReference type="Proteomes" id="UP001293593"/>
    </source>
</evidence>
<sequence>MIFEALSTLAGSNGSDLYAIISFIEQKHEVPQNYGQAIGERLRKLVDQGKLEMVRNCFRIKTPVEAKPPSPEQTDSSPCQSLPSGITASHESIVDAKEIAALVADLEHKSHLAAEAVKEAEKVSELAEEANAMLQKMEEIKERCTTDKLILSSQ</sequence>
<proteinExistence type="predicted"/>
<dbReference type="PANTHER" id="PTHR46267:SF3">
    <property type="entry name" value="TELOMERE REPEAT-BINDING FACTOR 4-RELATED"/>
    <property type="match status" value="1"/>
</dbReference>
<dbReference type="EMBL" id="JAWXYG010000006">
    <property type="protein sequence ID" value="KAK4269145.1"/>
    <property type="molecule type" value="Genomic_DNA"/>
</dbReference>
<evidence type="ECO:0000256" key="1">
    <source>
        <dbReference type="ARBA" id="ARBA00004123"/>
    </source>
</evidence>
<feature type="region of interest" description="Disordered" evidence="7">
    <location>
        <begin position="62"/>
        <end position="85"/>
    </location>
</feature>
<dbReference type="InterPro" id="IPR005818">
    <property type="entry name" value="Histone_H1/H5_H15"/>
</dbReference>
<dbReference type="GO" id="GO:0006334">
    <property type="term" value="P:nucleosome assembly"/>
    <property type="evidence" value="ECO:0007669"/>
    <property type="project" value="InterPro"/>
</dbReference>
<feature type="coiled-coil region" evidence="6">
    <location>
        <begin position="113"/>
        <end position="147"/>
    </location>
</feature>
<dbReference type="Pfam" id="PF00538">
    <property type="entry name" value="Linker_histone"/>
    <property type="match status" value="1"/>
</dbReference>
<keyword evidence="3" id="KW-0158">Chromosome</keyword>
<evidence type="ECO:0000256" key="4">
    <source>
        <dbReference type="ARBA" id="ARBA00023125"/>
    </source>
</evidence>
<evidence type="ECO:0000256" key="7">
    <source>
        <dbReference type="SAM" id="MobiDB-lite"/>
    </source>
</evidence>
<comment type="caution">
    <text evidence="9">The sequence shown here is derived from an EMBL/GenBank/DDBJ whole genome shotgun (WGS) entry which is preliminary data.</text>
</comment>
<evidence type="ECO:0000259" key="8">
    <source>
        <dbReference type="PROSITE" id="PS51504"/>
    </source>
</evidence>
<accession>A0AAE1JEZ0</accession>
<dbReference type="GO" id="GO:0000786">
    <property type="term" value="C:nucleosome"/>
    <property type="evidence" value="ECO:0007669"/>
    <property type="project" value="InterPro"/>
</dbReference>
<dbReference type="Gene3D" id="1.10.10.10">
    <property type="entry name" value="Winged helix-like DNA-binding domain superfamily/Winged helix DNA-binding domain"/>
    <property type="match status" value="1"/>
</dbReference>
<evidence type="ECO:0000313" key="9">
    <source>
        <dbReference type="EMBL" id="KAK4269145.1"/>
    </source>
</evidence>
<dbReference type="GO" id="GO:0003691">
    <property type="term" value="F:double-stranded telomeric DNA binding"/>
    <property type="evidence" value="ECO:0007669"/>
    <property type="project" value="InterPro"/>
</dbReference>